<protein>
    <submittedName>
        <fullName evidence="2">Membrane-bound metal-dependent hydrolase YbcI</fullName>
    </submittedName>
</protein>
<dbReference type="KEGG" id="nag:AArcMg_3084"/>
<dbReference type="Pfam" id="PF04307">
    <property type="entry name" value="YdjM"/>
    <property type="match status" value="1"/>
</dbReference>
<dbReference type="EMBL" id="CP024047">
    <property type="protein sequence ID" value="AXR79297.1"/>
    <property type="molecule type" value="Genomic_DNA"/>
</dbReference>
<reference evidence="2" key="3">
    <citation type="journal article" date="2019" name="Int. J. Syst. Evol. Microbiol.">
        <title>Natronolimnobius sulfurireducens sp. nov. and Halalkaliarchaeum desulfuricum gen. nov., sp. nov., the first sulfur-respiring alkaliphilic haloarchaea from hypersaline alkaline lakes.</title>
        <authorList>
            <person name="Sorokin D.Y."/>
            <person name="Yakimov M."/>
            <person name="Messina E."/>
            <person name="Merkel A.Y."/>
            <person name="Bale N.J."/>
            <person name="Sinninghe Damste J.S."/>
        </authorList>
    </citation>
    <scope>NUCLEOTIDE SEQUENCE</scope>
    <source>
        <strain evidence="3">AArc-Mg</strain>
        <strain evidence="2">AArc1</strain>
    </source>
</reference>
<organism evidence="2 5">
    <name type="scientific">Natrarchaeobaculum sulfurireducens</name>
    <dbReference type="NCBI Taxonomy" id="2044521"/>
    <lineage>
        <taxon>Archaea</taxon>
        <taxon>Methanobacteriati</taxon>
        <taxon>Methanobacteriota</taxon>
        <taxon>Stenosarchaea group</taxon>
        <taxon>Halobacteria</taxon>
        <taxon>Halobacteriales</taxon>
        <taxon>Natrialbaceae</taxon>
        <taxon>Natrarchaeobaculum</taxon>
    </lineage>
</organism>
<dbReference type="RefSeq" id="WP_394341223.1">
    <property type="nucleotide sequence ID" value="NZ_CP024047.1"/>
</dbReference>
<accession>A0A346PU76</accession>
<gene>
    <name evidence="2" type="ORF">AArc1_2989</name>
    <name evidence="3" type="ORF">AArcMg_3084</name>
</gene>
<evidence type="ECO:0000313" key="2">
    <source>
        <dbReference type="EMBL" id="AXR79297.1"/>
    </source>
</evidence>
<proteinExistence type="predicted"/>
<dbReference type="GO" id="GO:0016787">
    <property type="term" value="F:hydrolase activity"/>
    <property type="evidence" value="ECO:0007669"/>
    <property type="project" value="UniProtKB-KW"/>
</dbReference>
<reference evidence="5" key="1">
    <citation type="submission" date="2017-10" db="EMBL/GenBank/DDBJ databases">
        <title>Phenotypic and genomic properties of facultatively anaerobic sulfur-reducing natronoarchaea from hypersaline soda lakes.</title>
        <authorList>
            <person name="Sorokin D.Y."/>
            <person name="Kublanov I.V."/>
            <person name="Roman P."/>
            <person name="Sinninghe Damste J.S."/>
            <person name="Golyshin P.N."/>
            <person name="Rojo D."/>
            <person name="Ciordia S."/>
            <person name="Mena Md.C."/>
            <person name="Ferrer M."/>
            <person name="Messina E."/>
            <person name="Smedile F."/>
            <person name="La Spada G."/>
            <person name="La Cono V."/>
            <person name="Yakimov M.M."/>
        </authorList>
    </citation>
    <scope>NUCLEOTIDE SEQUENCE [LARGE SCALE GENOMIC DNA]</scope>
    <source>
        <strain evidence="5">AArc1</strain>
    </source>
</reference>
<dbReference type="GeneID" id="37643576"/>
<keyword evidence="1" id="KW-0812">Transmembrane</keyword>
<keyword evidence="1" id="KW-1133">Transmembrane helix</keyword>
<evidence type="ECO:0000256" key="1">
    <source>
        <dbReference type="SAM" id="Phobius"/>
    </source>
</evidence>
<keyword evidence="2" id="KW-0378">Hydrolase</keyword>
<name>A0A346PIF2_9EURY</name>
<feature type="transmembrane region" description="Helical" evidence="1">
    <location>
        <begin position="158"/>
        <end position="175"/>
    </location>
</feature>
<dbReference type="Proteomes" id="UP000258707">
    <property type="component" value="Chromosome"/>
</dbReference>
<keyword evidence="1" id="KW-0472">Membrane</keyword>
<keyword evidence="4" id="KW-1185">Reference proteome</keyword>
<feature type="transmembrane region" description="Helical" evidence="1">
    <location>
        <begin position="69"/>
        <end position="86"/>
    </location>
</feature>
<evidence type="ECO:0000313" key="4">
    <source>
        <dbReference type="Proteomes" id="UP000258613"/>
    </source>
</evidence>
<sequence length="190" mass="21284">MYDRQMLPLGHLGVAYLLYSLYAHVRFRRSPRPEPVLAVVVGSQFADLIDKPLWVIGVFPTGRDLAHSLLFAVVLLTVVYLVAIALERVETATAFAIAHLSHLAADLPPRLALGYPFGTEFLLWPVVSHHTFGYNERLFDPPTTVETVVMPLTDPTTFLAFEFVLFGLAVGLWLLDGRPGLEYARNLLRR</sequence>
<dbReference type="InterPro" id="IPR007404">
    <property type="entry name" value="YdjM-like"/>
</dbReference>
<evidence type="ECO:0000313" key="5">
    <source>
        <dbReference type="Proteomes" id="UP000258707"/>
    </source>
</evidence>
<dbReference type="AlphaFoldDB" id="A0A346PIF2"/>
<reference evidence="4" key="2">
    <citation type="submission" date="2018-02" db="EMBL/GenBank/DDBJ databases">
        <title>Phenotypic and genomic properties of facultatively anaerobic sulfur-reducing natronoarchaea from hypersaline soda lakes.</title>
        <authorList>
            <person name="Sorokin D.Y."/>
            <person name="Kublanov I.V."/>
            <person name="Roman P."/>
            <person name="Sinninghe Damste J.S."/>
            <person name="Golyshin P.N."/>
            <person name="Rojo D."/>
            <person name="Ciordia S."/>
            <person name="Mena M.D.C."/>
            <person name="Ferrer M."/>
            <person name="Messina E."/>
            <person name="Smedile F."/>
            <person name="La Spada G."/>
            <person name="La Cono V."/>
            <person name="Yakimov M.M."/>
        </authorList>
    </citation>
    <scope>NUCLEOTIDE SEQUENCE [LARGE SCALE GENOMIC DNA]</scope>
    <source>
        <strain evidence="4">AArc-Mg</strain>
    </source>
</reference>
<accession>A0A346PIF2</accession>
<dbReference type="Proteomes" id="UP000258613">
    <property type="component" value="Chromosome"/>
</dbReference>
<dbReference type="EMBL" id="CP027033">
    <property type="protein sequence ID" value="AXR83071.1"/>
    <property type="molecule type" value="Genomic_DNA"/>
</dbReference>
<feature type="transmembrane region" description="Helical" evidence="1">
    <location>
        <begin position="6"/>
        <end position="25"/>
    </location>
</feature>
<evidence type="ECO:0000313" key="3">
    <source>
        <dbReference type="EMBL" id="AXR83071.1"/>
    </source>
</evidence>
<dbReference type="KEGG" id="nan:AArc1_2989"/>